<evidence type="ECO:0000313" key="10">
    <source>
        <dbReference type="Proteomes" id="UP001055437"/>
    </source>
</evidence>
<evidence type="ECO:0000313" key="9">
    <source>
        <dbReference type="EMBL" id="USS00226.1"/>
    </source>
</evidence>
<keyword evidence="10" id="KW-1185">Reference proteome</keyword>
<feature type="transmembrane region" description="Helical" evidence="7">
    <location>
        <begin position="282"/>
        <end position="305"/>
    </location>
</feature>
<proteinExistence type="inferred from homology"/>
<comment type="similarity">
    <text evidence="6">Belongs to the ABC-4 integral membrane protein family.</text>
</comment>
<dbReference type="Proteomes" id="UP001055437">
    <property type="component" value="Chromosome"/>
</dbReference>
<dbReference type="GeneID" id="303559822"/>
<keyword evidence="5 7" id="KW-0472">Membrane</keyword>
<dbReference type="InterPro" id="IPR050250">
    <property type="entry name" value="Macrolide_Exporter_MacB"/>
</dbReference>
<evidence type="ECO:0000256" key="3">
    <source>
        <dbReference type="ARBA" id="ARBA00022692"/>
    </source>
</evidence>
<name>A0ABY5AZ10_CLOSE</name>
<evidence type="ECO:0000256" key="6">
    <source>
        <dbReference type="ARBA" id="ARBA00038076"/>
    </source>
</evidence>
<dbReference type="RefSeq" id="WP_128499645.1">
    <property type="nucleotide sequence ID" value="NZ_CP023671.1"/>
</dbReference>
<reference evidence="9" key="1">
    <citation type="submission" date="2022-06" db="EMBL/GenBank/DDBJ databases">
        <authorList>
            <person name="Holder M.E."/>
            <person name="Ajami N.J."/>
            <person name="Petrosino J.F."/>
        </authorList>
    </citation>
    <scope>NUCLEOTIDE SEQUENCE</scope>
    <source>
        <strain evidence="9">RMA 8861</strain>
    </source>
</reference>
<dbReference type="PANTHER" id="PTHR30572">
    <property type="entry name" value="MEMBRANE COMPONENT OF TRANSPORTER-RELATED"/>
    <property type="match status" value="1"/>
</dbReference>
<dbReference type="InterPro" id="IPR003838">
    <property type="entry name" value="ABC3_permease_C"/>
</dbReference>
<dbReference type="EMBL" id="CP099799">
    <property type="protein sequence ID" value="USS00226.1"/>
    <property type="molecule type" value="Genomic_DNA"/>
</dbReference>
<protein>
    <submittedName>
        <fullName evidence="9">ABC transporter permease</fullName>
    </submittedName>
</protein>
<feature type="transmembrane region" description="Helical" evidence="7">
    <location>
        <begin position="325"/>
        <end position="349"/>
    </location>
</feature>
<evidence type="ECO:0000259" key="8">
    <source>
        <dbReference type="Pfam" id="PF02687"/>
    </source>
</evidence>
<dbReference type="Pfam" id="PF02687">
    <property type="entry name" value="FtsX"/>
    <property type="match status" value="1"/>
</dbReference>
<feature type="transmembrane region" description="Helical" evidence="7">
    <location>
        <begin position="12"/>
        <end position="35"/>
    </location>
</feature>
<keyword evidence="4 7" id="KW-1133">Transmembrane helix</keyword>
<sequence>MKRNAMVFDRQTFDFPIVLGFTVSLISLFIALSLFKTNFDFFNDTNIYWNKKVSLNIKMKHKINSNSFYDKLNEGKIYYLNQDEIYKRDIKNINYIKGIHDTDLSEIIPLYSGEYLNEEEINSEEKIVVIGKYLEKDTYKKNEKTYIDIHNEKYEVKGLIGRKSDSKYSIYIFMPSRTYNKAFNGEESDSYIIEVDKETNKEIIDKINNIFKDEISDINIDYKKLNKPIVKAFRLQKNILTDLSVAIIFSIVCSITFVLLWFMKISKNISIRKALGANGNDIFIFVFKNLIQMLTISIIIASVLSYGLLNIVMKYITTLEISINIYVIFQSILILILILIIILMSVILLKKFSKMKISNLLRS</sequence>
<organism evidence="9 10">
    <name type="scientific">Clostridium septicum</name>
    <dbReference type="NCBI Taxonomy" id="1504"/>
    <lineage>
        <taxon>Bacteria</taxon>
        <taxon>Bacillati</taxon>
        <taxon>Bacillota</taxon>
        <taxon>Clostridia</taxon>
        <taxon>Eubacteriales</taxon>
        <taxon>Clostridiaceae</taxon>
        <taxon>Clostridium</taxon>
    </lineage>
</organism>
<accession>A0ABY5AZ10</accession>
<feature type="domain" description="ABC3 transporter permease C-terminal" evidence="8">
    <location>
        <begin position="245"/>
        <end position="356"/>
    </location>
</feature>
<evidence type="ECO:0000256" key="5">
    <source>
        <dbReference type="ARBA" id="ARBA00023136"/>
    </source>
</evidence>
<evidence type="ECO:0000256" key="2">
    <source>
        <dbReference type="ARBA" id="ARBA00022475"/>
    </source>
</evidence>
<evidence type="ECO:0000256" key="4">
    <source>
        <dbReference type="ARBA" id="ARBA00022989"/>
    </source>
</evidence>
<evidence type="ECO:0000256" key="1">
    <source>
        <dbReference type="ARBA" id="ARBA00004651"/>
    </source>
</evidence>
<dbReference type="PANTHER" id="PTHR30572:SF4">
    <property type="entry name" value="ABC TRANSPORTER PERMEASE YTRF"/>
    <property type="match status" value="1"/>
</dbReference>
<evidence type="ECO:0000256" key="7">
    <source>
        <dbReference type="SAM" id="Phobius"/>
    </source>
</evidence>
<comment type="subcellular location">
    <subcellularLocation>
        <location evidence="1">Cell membrane</location>
        <topology evidence="1">Multi-pass membrane protein</topology>
    </subcellularLocation>
</comment>
<keyword evidence="2" id="KW-1003">Cell membrane</keyword>
<gene>
    <name evidence="9" type="ORF">NH397_12115</name>
</gene>
<keyword evidence="3 7" id="KW-0812">Transmembrane</keyword>
<feature type="transmembrane region" description="Helical" evidence="7">
    <location>
        <begin position="243"/>
        <end position="262"/>
    </location>
</feature>